<dbReference type="EMBL" id="BPLR01021168">
    <property type="protein sequence ID" value="GIX86757.1"/>
    <property type="molecule type" value="Genomic_DNA"/>
</dbReference>
<reference evidence="1 2" key="1">
    <citation type="submission" date="2021-06" db="EMBL/GenBank/DDBJ databases">
        <title>Caerostris extrusa draft genome.</title>
        <authorList>
            <person name="Kono N."/>
            <person name="Arakawa K."/>
        </authorList>
    </citation>
    <scope>NUCLEOTIDE SEQUENCE [LARGE SCALE GENOMIC DNA]</scope>
</reference>
<name>A0AAV4NUG9_CAEEX</name>
<accession>A0AAV4NUG9</accession>
<gene>
    <name evidence="1" type="ORF">CEXT_228861</name>
</gene>
<dbReference type="AlphaFoldDB" id="A0AAV4NUG9"/>
<proteinExistence type="predicted"/>
<protein>
    <submittedName>
        <fullName evidence="1">Uncharacterized protein</fullName>
    </submittedName>
</protein>
<keyword evidence="2" id="KW-1185">Reference proteome</keyword>
<evidence type="ECO:0000313" key="2">
    <source>
        <dbReference type="Proteomes" id="UP001054945"/>
    </source>
</evidence>
<comment type="caution">
    <text evidence="1">The sequence shown here is derived from an EMBL/GenBank/DDBJ whole genome shotgun (WGS) entry which is preliminary data.</text>
</comment>
<organism evidence="1 2">
    <name type="scientific">Caerostris extrusa</name>
    <name type="common">Bark spider</name>
    <name type="synonym">Caerostris bankana</name>
    <dbReference type="NCBI Taxonomy" id="172846"/>
    <lineage>
        <taxon>Eukaryota</taxon>
        <taxon>Metazoa</taxon>
        <taxon>Ecdysozoa</taxon>
        <taxon>Arthropoda</taxon>
        <taxon>Chelicerata</taxon>
        <taxon>Arachnida</taxon>
        <taxon>Araneae</taxon>
        <taxon>Araneomorphae</taxon>
        <taxon>Entelegynae</taxon>
        <taxon>Araneoidea</taxon>
        <taxon>Araneidae</taxon>
        <taxon>Caerostris</taxon>
    </lineage>
</organism>
<sequence length="71" mass="8716">MIFVFGLFFGFNTSRCNLQRKYVQTRDILSDTENYDYLRKIPRCLDRIVLHWKLIDSYHKIAVYKESLFEF</sequence>
<dbReference type="Proteomes" id="UP001054945">
    <property type="component" value="Unassembled WGS sequence"/>
</dbReference>
<evidence type="ECO:0000313" key="1">
    <source>
        <dbReference type="EMBL" id="GIX86757.1"/>
    </source>
</evidence>